<name>A0ABV4CD39_9PSEU</name>
<comment type="caution">
    <text evidence="3">The sequence shown here is derived from an EMBL/GenBank/DDBJ whole genome shotgun (WGS) entry which is preliminary data.</text>
</comment>
<feature type="coiled-coil region" evidence="1">
    <location>
        <begin position="32"/>
        <end position="80"/>
    </location>
</feature>
<sequence>MGYNEDRELVPLKADFDGVWWGYRRSQVKFYVQQTEAELQLLAEDRDSALSQVADLSAQLDQARAEVEALKQQLDEQARAPIEESALSDRLRRMVRLAQDEASDVVAAAKSAAEHEWARSQQSAVELRTRYENLVAEADEWRQRTEEQRTEVLARTRDEVQQMAREAEEQRKRLDVVAESRRTQIEQDFEISIAARREEALRVQAERERNSRAQAQRRLAEANAEAERRIRRADEYADTMLRMRRDLAERVRQAQQVLTAAEPFLAATEAGQADGASDEYVEAVVHGDEVPVDDVPVPRQRHEEPLPQDSGVAATTS</sequence>
<proteinExistence type="predicted"/>
<dbReference type="RefSeq" id="WP_369774559.1">
    <property type="nucleotide sequence ID" value="NZ_JBGEHV010000004.1"/>
</dbReference>
<protein>
    <submittedName>
        <fullName evidence="3">Cellulose-binding protein</fullName>
    </submittedName>
</protein>
<dbReference type="EMBL" id="JBGEHV010000004">
    <property type="protein sequence ID" value="MEY8038438.1"/>
    <property type="molecule type" value="Genomic_DNA"/>
</dbReference>
<evidence type="ECO:0000256" key="2">
    <source>
        <dbReference type="SAM" id="MobiDB-lite"/>
    </source>
</evidence>
<accession>A0ABV4CD39</accession>
<evidence type="ECO:0000256" key="1">
    <source>
        <dbReference type="SAM" id="Coils"/>
    </source>
</evidence>
<feature type="region of interest" description="Disordered" evidence="2">
    <location>
        <begin position="286"/>
        <end position="317"/>
    </location>
</feature>
<evidence type="ECO:0000313" key="4">
    <source>
        <dbReference type="Proteomes" id="UP001564626"/>
    </source>
</evidence>
<keyword evidence="1" id="KW-0175">Coiled coil</keyword>
<dbReference type="Proteomes" id="UP001564626">
    <property type="component" value="Unassembled WGS sequence"/>
</dbReference>
<reference evidence="3 4" key="1">
    <citation type="submission" date="2024-08" db="EMBL/GenBank/DDBJ databases">
        <title>Genome mining of Saccharopolyspora cebuensis PGLac3 from Nigerian medicinal plant.</title>
        <authorList>
            <person name="Ezeobiora C.E."/>
            <person name="Igbokwe N.H."/>
            <person name="Amin D.H."/>
            <person name="Mendie U.E."/>
        </authorList>
    </citation>
    <scope>NUCLEOTIDE SEQUENCE [LARGE SCALE GENOMIC DNA]</scope>
    <source>
        <strain evidence="3 4">PGLac3</strain>
    </source>
</reference>
<gene>
    <name evidence="3" type="ORF">AB8O55_03445</name>
</gene>
<keyword evidence="4" id="KW-1185">Reference proteome</keyword>
<evidence type="ECO:0000313" key="3">
    <source>
        <dbReference type="EMBL" id="MEY8038438.1"/>
    </source>
</evidence>
<feature type="coiled-coil region" evidence="1">
    <location>
        <begin position="124"/>
        <end position="232"/>
    </location>
</feature>
<organism evidence="3 4">
    <name type="scientific">Saccharopolyspora cebuensis</name>
    <dbReference type="NCBI Taxonomy" id="418759"/>
    <lineage>
        <taxon>Bacteria</taxon>
        <taxon>Bacillati</taxon>
        <taxon>Actinomycetota</taxon>
        <taxon>Actinomycetes</taxon>
        <taxon>Pseudonocardiales</taxon>
        <taxon>Pseudonocardiaceae</taxon>
        <taxon>Saccharopolyspora</taxon>
    </lineage>
</organism>